<dbReference type="EMBL" id="CADCXV010000738">
    <property type="protein sequence ID" value="CAB0034236.1"/>
    <property type="molecule type" value="Genomic_DNA"/>
</dbReference>
<evidence type="ECO:0000313" key="4">
    <source>
        <dbReference type="Proteomes" id="UP000479190"/>
    </source>
</evidence>
<dbReference type="Proteomes" id="UP000479190">
    <property type="component" value="Unassembled WGS sequence"/>
</dbReference>
<proteinExistence type="predicted"/>
<feature type="region of interest" description="Disordered" evidence="1">
    <location>
        <begin position="117"/>
        <end position="140"/>
    </location>
</feature>
<keyword evidence="4" id="KW-1185">Reference proteome</keyword>
<keyword evidence="2" id="KW-0732">Signal</keyword>
<evidence type="ECO:0000256" key="2">
    <source>
        <dbReference type="SAM" id="SignalP"/>
    </source>
</evidence>
<accession>A0A6H5ICI5</accession>
<gene>
    <name evidence="3" type="ORF">TBRA_LOCUS6134</name>
</gene>
<dbReference type="OrthoDB" id="6339459at2759"/>
<evidence type="ECO:0000256" key="1">
    <source>
        <dbReference type="SAM" id="MobiDB-lite"/>
    </source>
</evidence>
<dbReference type="AlphaFoldDB" id="A0A6H5ICI5"/>
<organism evidence="3 4">
    <name type="scientific">Trichogramma brassicae</name>
    <dbReference type="NCBI Taxonomy" id="86971"/>
    <lineage>
        <taxon>Eukaryota</taxon>
        <taxon>Metazoa</taxon>
        <taxon>Ecdysozoa</taxon>
        <taxon>Arthropoda</taxon>
        <taxon>Hexapoda</taxon>
        <taxon>Insecta</taxon>
        <taxon>Pterygota</taxon>
        <taxon>Neoptera</taxon>
        <taxon>Endopterygota</taxon>
        <taxon>Hymenoptera</taxon>
        <taxon>Apocrita</taxon>
        <taxon>Proctotrupomorpha</taxon>
        <taxon>Chalcidoidea</taxon>
        <taxon>Trichogrammatidae</taxon>
        <taxon>Trichogramma</taxon>
    </lineage>
</organism>
<feature type="signal peptide" evidence="2">
    <location>
        <begin position="1"/>
        <end position="22"/>
    </location>
</feature>
<protein>
    <submittedName>
        <fullName evidence="3">Uncharacterized protein</fullName>
    </submittedName>
</protein>
<evidence type="ECO:0000313" key="3">
    <source>
        <dbReference type="EMBL" id="CAB0034236.1"/>
    </source>
</evidence>
<sequence length="487" mass="53154">MNIKFWKSKLLVFLAIASCVIGQHEDDTTNAFMEAASALLENQEAIGGLQGVAKAFMQSDGGKQGSADGIGQIISGIGSLMAATQAGQSGVGQNSGPGAGIDLSMIGNLIGGLSSLSSAASPSHSHQKRSMHHENAAESSEGGFDFNSMINIASAFMGQTGNAEGVMGLLPLVLNTFSGNTDKNGHTDHSDHSWYMPPILENIHLMWDHFRNSELGQTLWKNSGLAQIVGTMTDEKGNIEWEKIMESFENPTLRRRWINSLTSFVAEWISHVSDPAVQQRYLATAQFIGNSFLKSQGYPKAVMFEPTRPTESLSRLINAVAKRHLNMNVDSYQYVKPAIAYVQELMSLASEKGFIMSRINARELSNKLSDSINNGFIAPLLKAYRAYKWGSKMPHCAAQILCSINHRPAPVDGSKPALDESIRVGLTKVASFPAAWAISNKSNANFWSLYSSILETENCLVKYPADCTLFHEEEIRVTTEFPHSDEL</sequence>
<reference evidence="3 4" key="1">
    <citation type="submission" date="2020-02" db="EMBL/GenBank/DDBJ databases">
        <authorList>
            <person name="Ferguson B K."/>
        </authorList>
    </citation>
    <scope>NUCLEOTIDE SEQUENCE [LARGE SCALE GENOMIC DNA]</scope>
</reference>
<name>A0A6H5ICI5_9HYME</name>
<feature type="chain" id="PRO_5026048881" evidence="2">
    <location>
        <begin position="23"/>
        <end position="487"/>
    </location>
</feature>